<protein>
    <recommendedName>
        <fullName evidence="4">Transmembrane protein</fullName>
    </recommendedName>
</protein>
<evidence type="ECO:0000256" key="1">
    <source>
        <dbReference type="SAM" id="MobiDB-lite"/>
    </source>
</evidence>
<accession>A0A1J3DAF7</accession>
<keyword evidence="2" id="KW-0732">Signal</keyword>
<proteinExistence type="predicted"/>
<reference evidence="3" key="1">
    <citation type="submission" date="2016-07" db="EMBL/GenBank/DDBJ databases">
        <title>De novo transcriptome assembly of four accessions of the metal hyperaccumulator plant Noccaea caerulescens.</title>
        <authorList>
            <person name="Blande D."/>
            <person name="Halimaa P."/>
            <person name="Tervahauta A.I."/>
            <person name="Aarts M.G."/>
            <person name="Karenlampi S.O."/>
        </authorList>
    </citation>
    <scope>NUCLEOTIDE SEQUENCE</scope>
</reference>
<feature type="compositionally biased region" description="Pro residues" evidence="1">
    <location>
        <begin position="62"/>
        <end position="75"/>
    </location>
</feature>
<dbReference type="AlphaFoldDB" id="A0A1J3DAF7"/>
<feature type="signal peptide" evidence="2">
    <location>
        <begin position="1"/>
        <end position="30"/>
    </location>
</feature>
<name>A0A1J3DAF7_NOCCA</name>
<organism evidence="3">
    <name type="scientific">Noccaea caerulescens</name>
    <name type="common">Alpine penny-cress</name>
    <name type="synonym">Thlaspi caerulescens</name>
    <dbReference type="NCBI Taxonomy" id="107243"/>
    <lineage>
        <taxon>Eukaryota</taxon>
        <taxon>Viridiplantae</taxon>
        <taxon>Streptophyta</taxon>
        <taxon>Embryophyta</taxon>
        <taxon>Tracheophyta</taxon>
        <taxon>Spermatophyta</taxon>
        <taxon>Magnoliopsida</taxon>
        <taxon>eudicotyledons</taxon>
        <taxon>Gunneridae</taxon>
        <taxon>Pentapetalae</taxon>
        <taxon>rosids</taxon>
        <taxon>malvids</taxon>
        <taxon>Brassicales</taxon>
        <taxon>Brassicaceae</taxon>
        <taxon>Coluteocarpeae</taxon>
        <taxon>Noccaea</taxon>
    </lineage>
</organism>
<sequence>MVRNGLSNLGIMFLFLVLVLVPCSIDYVLASPQELISTNGWRRKLIPVRSSVSRRAAIKGAPPSPPPPPSSPPPSAISMKRIKYF</sequence>
<feature type="region of interest" description="Disordered" evidence="1">
    <location>
        <begin position="54"/>
        <end position="77"/>
    </location>
</feature>
<evidence type="ECO:0000313" key="3">
    <source>
        <dbReference type="EMBL" id="JAU17019.1"/>
    </source>
</evidence>
<dbReference type="EMBL" id="GEVI01015301">
    <property type="protein sequence ID" value="JAU17019.1"/>
    <property type="molecule type" value="Transcribed_RNA"/>
</dbReference>
<feature type="chain" id="PRO_5009620279" description="Transmembrane protein" evidence="2">
    <location>
        <begin position="31"/>
        <end position="85"/>
    </location>
</feature>
<gene>
    <name evidence="3" type="ORF">GA_TR12347_c2_g1_i1_g.39527</name>
</gene>
<evidence type="ECO:0008006" key="4">
    <source>
        <dbReference type="Google" id="ProtNLM"/>
    </source>
</evidence>
<evidence type="ECO:0000256" key="2">
    <source>
        <dbReference type="SAM" id="SignalP"/>
    </source>
</evidence>